<dbReference type="Proteomes" id="UP001283361">
    <property type="component" value="Unassembled WGS sequence"/>
</dbReference>
<evidence type="ECO:0008006" key="3">
    <source>
        <dbReference type="Google" id="ProtNLM"/>
    </source>
</evidence>
<sequence length="113" mass="12293">MSNPLETGCPRKFVHLSSQFHDNITGTVLSAGEEGGETSEPFGISNGVKLGCVLTPVLFNLLFTCDLNHAVRDIEDGVIVKYRPDGSLFDLCHLNAKTKTIEIIILNALFSDD</sequence>
<protein>
    <recommendedName>
        <fullName evidence="3">Reverse transcriptase domain-containing protein</fullName>
    </recommendedName>
</protein>
<organism evidence="1 2">
    <name type="scientific">Elysia crispata</name>
    <name type="common">lettuce slug</name>
    <dbReference type="NCBI Taxonomy" id="231223"/>
    <lineage>
        <taxon>Eukaryota</taxon>
        <taxon>Metazoa</taxon>
        <taxon>Spiralia</taxon>
        <taxon>Lophotrochozoa</taxon>
        <taxon>Mollusca</taxon>
        <taxon>Gastropoda</taxon>
        <taxon>Heterobranchia</taxon>
        <taxon>Euthyneura</taxon>
        <taxon>Panpulmonata</taxon>
        <taxon>Sacoglossa</taxon>
        <taxon>Placobranchoidea</taxon>
        <taxon>Plakobranchidae</taxon>
        <taxon>Elysia</taxon>
    </lineage>
</organism>
<evidence type="ECO:0000313" key="2">
    <source>
        <dbReference type="Proteomes" id="UP001283361"/>
    </source>
</evidence>
<name>A0AAE0XZ71_9GAST</name>
<dbReference type="EMBL" id="JAWDGP010007287">
    <property type="protein sequence ID" value="KAK3726781.1"/>
    <property type="molecule type" value="Genomic_DNA"/>
</dbReference>
<accession>A0AAE0XZ71</accession>
<evidence type="ECO:0000313" key="1">
    <source>
        <dbReference type="EMBL" id="KAK3726781.1"/>
    </source>
</evidence>
<gene>
    <name evidence="1" type="ORF">RRG08_059851</name>
</gene>
<comment type="caution">
    <text evidence="1">The sequence shown here is derived from an EMBL/GenBank/DDBJ whole genome shotgun (WGS) entry which is preliminary data.</text>
</comment>
<reference evidence="1" key="1">
    <citation type="journal article" date="2023" name="G3 (Bethesda)">
        <title>A reference genome for the long-term kleptoplast-retaining sea slug Elysia crispata morphotype clarki.</title>
        <authorList>
            <person name="Eastman K.E."/>
            <person name="Pendleton A.L."/>
            <person name="Shaikh M.A."/>
            <person name="Suttiyut T."/>
            <person name="Ogas R."/>
            <person name="Tomko P."/>
            <person name="Gavelis G."/>
            <person name="Widhalm J.R."/>
            <person name="Wisecaver J.H."/>
        </authorList>
    </citation>
    <scope>NUCLEOTIDE SEQUENCE</scope>
    <source>
        <strain evidence="1">ECLA1</strain>
    </source>
</reference>
<keyword evidence="2" id="KW-1185">Reference proteome</keyword>
<dbReference type="AlphaFoldDB" id="A0AAE0XZ71"/>
<proteinExistence type="predicted"/>